<comment type="caution">
    <text evidence="2">The sequence shown here is derived from an EMBL/GenBank/DDBJ whole genome shotgun (WGS) entry which is preliminary data.</text>
</comment>
<keyword evidence="1" id="KW-0732">Signal</keyword>
<evidence type="ECO:0000256" key="1">
    <source>
        <dbReference type="SAM" id="SignalP"/>
    </source>
</evidence>
<gene>
    <name evidence="2" type="ORF">FWILDA_LOCUS11325</name>
</gene>
<evidence type="ECO:0000313" key="2">
    <source>
        <dbReference type="EMBL" id="CAI2183929.1"/>
    </source>
</evidence>
<dbReference type="EMBL" id="CAMKVN010003168">
    <property type="protein sequence ID" value="CAI2183929.1"/>
    <property type="molecule type" value="Genomic_DNA"/>
</dbReference>
<feature type="signal peptide" evidence="1">
    <location>
        <begin position="1"/>
        <end position="21"/>
    </location>
</feature>
<keyword evidence="3" id="KW-1185">Reference proteome</keyword>
<name>A0A9W4SW98_9GLOM</name>
<accession>A0A9W4SW98</accession>
<dbReference type="Proteomes" id="UP001153678">
    <property type="component" value="Unassembled WGS sequence"/>
</dbReference>
<reference evidence="2" key="1">
    <citation type="submission" date="2022-08" db="EMBL/GenBank/DDBJ databases">
        <authorList>
            <person name="Kallberg Y."/>
            <person name="Tangrot J."/>
            <person name="Rosling A."/>
        </authorList>
    </citation>
    <scope>NUCLEOTIDE SEQUENCE</scope>
    <source>
        <strain evidence="2">Wild A</strain>
    </source>
</reference>
<dbReference type="AlphaFoldDB" id="A0A9W4SW98"/>
<protein>
    <submittedName>
        <fullName evidence="2">19810_t:CDS:1</fullName>
    </submittedName>
</protein>
<evidence type="ECO:0000313" key="3">
    <source>
        <dbReference type="Proteomes" id="UP001153678"/>
    </source>
</evidence>
<feature type="chain" id="PRO_5040812393" evidence="1">
    <location>
        <begin position="22"/>
        <end position="55"/>
    </location>
</feature>
<organism evidence="2 3">
    <name type="scientific">Funneliformis geosporum</name>
    <dbReference type="NCBI Taxonomy" id="1117311"/>
    <lineage>
        <taxon>Eukaryota</taxon>
        <taxon>Fungi</taxon>
        <taxon>Fungi incertae sedis</taxon>
        <taxon>Mucoromycota</taxon>
        <taxon>Glomeromycotina</taxon>
        <taxon>Glomeromycetes</taxon>
        <taxon>Glomerales</taxon>
        <taxon>Glomeraceae</taxon>
        <taxon>Funneliformis</taxon>
    </lineage>
</organism>
<sequence length="55" mass="6378">MFVMMMVKIHQLMSMLIVVMKEVNNLSDGELRDYRLILGVEKENKSTSLWCVSSV</sequence>
<proteinExistence type="predicted"/>